<dbReference type="KEGG" id="tim:GMBLW1_05100"/>
<dbReference type="GO" id="GO:0008652">
    <property type="term" value="P:amino acid biosynthetic process"/>
    <property type="evidence" value="ECO:0007669"/>
    <property type="project" value="UniProtKB-KW"/>
</dbReference>
<dbReference type="SUPFAM" id="SSF51735">
    <property type="entry name" value="NAD(P)-binding Rossmann-fold domains"/>
    <property type="match status" value="1"/>
</dbReference>
<dbReference type="FunCoup" id="A0A6C2YP99">
    <property type="interactions" value="173"/>
</dbReference>
<evidence type="ECO:0000256" key="2">
    <source>
        <dbReference type="ARBA" id="ARBA00012962"/>
    </source>
</evidence>
<comment type="catalytic activity">
    <reaction evidence="7 8">
        <text>shikimate + NADP(+) = 3-dehydroshikimate + NADPH + H(+)</text>
        <dbReference type="Rhea" id="RHEA:17737"/>
        <dbReference type="ChEBI" id="CHEBI:15378"/>
        <dbReference type="ChEBI" id="CHEBI:16630"/>
        <dbReference type="ChEBI" id="CHEBI:36208"/>
        <dbReference type="ChEBI" id="CHEBI:57783"/>
        <dbReference type="ChEBI" id="CHEBI:58349"/>
        <dbReference type="EC" id="1.1.1.25"/>
    </reaction>
</comment>
<evidence type="ECO:0000256" key="4">
    <source>
        <dbReference type="ARBA" id="ARBA00022857"/>
    </source>
</evidence>
<dbReference type="GO" id="GO:0050661">
    <property type="term" value="F:NADP binding"/>
    <property type="evidence" value="ECO:0007669"/>
    <property type="project" value="InterPro"/>
</dbReference>
<evidence type="ECO:0000259" key="9">
    <source>
        <dbReference type="Pfam" id="PF01488"/>
    </source>
</evidence>
<dbReference type="InterPro" id="IPR022893">
    <property type="entry name" value="Shikimate_DH_fam"/>
</dbReference>
<organism evidence="12">
    <name type="scientific">Tuwongella immobilis</name>
    <dbReference type="NCBI Taxonomy" id="692036"/>
    <lineage>
        <taxon>Bacteria</taxon>
        <taxon>Pseudomonadati</taxon>
        <taxon>Planctomycetota</taxon>
        <taxon>Planctomycetia</taxon>
        <taxon>Gemmatales</taxon>
        <taxon>Gemmataceae</taxon>
        <taxon>Tuwongella</taxon>
    </lineage>
</organism>
<dbReference type="Gene3D" id="3.40.50.720">
    <property type="entry name" value="NAD(P)-binding Rossmann-like Domain"/>
    <property type="match status" value="1"/>
</dbReference>
<feature type="active site" description="Proton acceptor" evidence="8">
    <location>
        <position position="73"/>
    </location>
</feature>
<dbReference type="EMBL" id="LR593887">
    <property type="protein sequence ID" value="VTS04272.1"/>
    <property type="molecule type" value="Genomic_DNA"/>
</dbReference>
<evidence type="ECO:0000313" key="13">
    <source>
        <dbReference type="Proteomes" id="UP000464378"/>
    </source>
</evidence>
<comment type="caution">
    <text evidence="8">Lacks conserved residue(s) required for the propagation of feature annotation.</text>
</comment>
<accession>A0A6C2YP99</accession>
<comment type="function">
    <text evidence="8">Involved in the biosynthesis of the chorismate, which leads to the biosynthesis of aromatic amino acids. Catalyzes the reversible NADPH linked reduction of 3-dehydroshikimate (DHSA) to yield shikimate (SA).</text>
</comment>
<evidence type="ECO:0000313" key="12">
    <source>
        <dbReference type="EMBL" id="VIP03450.1"/>
    </source>
</evidence>
<evidence type="ECO:0000259" key="10">
    <source>
        <dbReference type="Pfam" id="PF08501"/>
    </source>
</evidence>
<evidence type="ECO:0000256" key="6">
    <source>
        <dbReference type="ARBA" id="ARBA00023141"/>
    </source>
</evidence>
<dbReference type="GO" id="GO:0009073">
    <property type="term" value="P:aromatic amino acid family biosynthetic process"/>
    <property type="evidence" value="ECO:0007669"/>
    <property type="project" value="UniProtKB-KW"/>
</dbReference>
<name>A0A6C2YP99_9BACT</name>
<evidence type="ECO:0000256" key="7">
    <source>
        <dbReference type="ARBA" id="ARBA00049442"/>
    </source>
</evidence>
<dbReference type="AlphaFoldDB" id="A0A6C2YP99"/>
<dbReference type="SUPFAM" id="SSF53223">
    <property type="entry name" value="Aminoacid dehydrogenase-like, N-terminal domain"/>
    <property type="match status" value="1"/>
</dbReference>
<protein>
    <recommendedName>
        <fullName evidence="2 8">Shikimate dehydrogenase (NADP(+))</fullName>
        <shortName evidence="8">SDH</shortName>
        <ecNumber evidence="2 8">1.1.1.25</ecNumber>
    </recommendedName>
</protein>
<feature type="binding site" evidence="8">
    <location>
        <position position="227"/>
    </location>
    <ligand>
        <name>NADP(+)</name>
        <dbReference type="ChEBI" id="CHEBI:58349"/>
    </ligand>
</feature>
<keyword evidence="13" id="KW-1185">Reference proteome</keyword>
<evidence type="ECO:0000256" key="5">
    <source>
        <dbReference type="ARBA" id="ARBA00023002"/>
    </source>
</evidence>
<dbReference type="InterPro" id="IPR011342">
    <property type="entry name" value="Shikimate_DH"/>
</dbReference>
<dbReference type="Pfam" id="PF01488">
    <property type="entry name" value="Shikimate_DH"/>
    <property type="match status" value="1"/>
</dbReference>
<dbReference type="InParanoid" id="A0A6C2YP99"/>
<dbReference type="GO" id="GO:0019632">
    <property type="term" value="P:shikimate metabolic process"/>
    <property type="evidence" value="ECO:0007669"/>
    <property type="project" value="InterPro"/>
</dbReference>
<dbReference type="InterPro" id="IPR046346">
    <property type="entry name" value="Aminoacid_DH-like_N_sf"/>
</dbReference>
<evidence type="ECO:0000256" key="8">
    <source>
        <dbReference type="HAMAP-Rule" id="MF_00222"/>
    </source>
</evidence>
<feature type="binding site" evidence="8">
    <location>
        <begin position="132"/>
        <end position="136"/>
    </location>
    <ligand>
        <name>NADP(+)</name>
        <dbReference type="ChEBI" id="CHEBI:58349"/>
    </ligand>
</feature>
<feature type="binding site" evidence="8">
    <location>
        <position position="250"/>
    </location>
    <ligand>
        <name>NADP(+)</name>
        <dbReference type="ChEBI" id="CHEBI:58349"/>
    </ligand>
</feature>
<evidence type="ECO:0000256" key="3">
    <source>
        <dbReference type="ARBA" id="ARBA00022605"/>
    </source>
</evidence>
<feature type="domain" description="Quinate/shikimate 5-dehydrogenase/glutamyl-tRNA reductase" evidence="9">
    <location>
        <begin position="122"/>
        <end position="170"/>
    </location>
</feature>
<dbReference type="InterPro" id="IPR036291">
    <property type="entry name" value="NAD(P)-bd_dom_sf"/>
</dbReference>
<feature type="domain" description="Shikimate dehydrogenase substrate binding N-terminal" evidence="10">
    <location>
        <begin position="14"/>
        <end position="96"/>
    </location>
</feature>
<evidence type="ECO:0000259" key="11">
    <source>
        <dbReference type="Pfam" id="PF18317"/>
    </source>
</evidence>
<proteinExistence type="inferred from homology"/>
<gene>
    <name evidence="8" type="primary">aroE</name>
    <name evidence="12" type="ORF">GMBLW1_05100</name>
</gene>
<dbReference type="Proteomes" id="UP000464378">
    <property type="component" value="Chromosome"/>
</dbReference>
<dbReference type="Pfam" id="PF08501">
    <property type="entry name" value="Shikimate_dh_N"/>
    <property type="match status" value="1"/>
</dbReference>
<dbReference type="HAMAP" id="MF_00222">
    <property type="entry name" value="Shikimate_DH_AroE"/>
    <property type="match status" value="1"/>
</dbReference>
<keyword evidence="5 8" id="KW-0560">Oxidoreductase</keyword>
<dbReference type="Pfam" id="PF18317">
    <property type="entry name" value="SDH_C"/>
    <property type="match status" value="1"/>
</dbReference>
<dbReference type="GO" id="GO:0004764">
    <property type="term" value="F:shikimate 3-dehydrogenase (NADP+) activity"/>
    <property type="evidence" value="ECO:0007669"/>
    <property type="project" value="UniProtKB-UniRule"/>
</dbReference>
<sequence length="285" mass="31222">MPTTRSFQSELCSLFGYPVAENPTQVMIEAAFRDLGLDWRYLTIEVQPNHLENAVRGFRAMGFRGGNCTLPHKVAVIPFLDELTPAARDIGAVNCIMAHENRLIGENTDGKGFLQSVQAIDTPTDKRVTLLGAGGAARAIAVELLRARVGHLTLVNRSVERGQALAEHLNRLFPNRVTLESWNGDYPIPADCQWLINSTSIGLFPNVSERVPVVRDSFRPDLLVCDVIPNPPMTAFLTEATAAGCRTLDGLGMLVNQGVIGIKCWTGRDANPEVMRAALERVFSE</sequence>
<keyword evidence="3 8" id="KW-0028">Amino-acid biosynthesis</keyword>
<dbReference type="EC" id="1.1.1.25" evidence="2 8"/>
<dbReference type="NCBIfam" id="TIGR00507">
    <property type="entry name" value="aroE"/>
    <property type="match status" value="1"/>
</dbReference>
<feature type="domain" description="SDH C-terminal" evidence="11">
    <location>
        <begin position="250"/>
        <end position="280"/>
    </location>
</feature>
<keyword evidence="4 8" id="KW-0521">NADP</keyword>
<dbReference type="RefSeq" id="WP_162658529.1">
    <property type="nucleotide sequence ID" value="NZ_LR593887.1"/>
</dbReference>
<dbReference type="InterPro" id="IPR013708">
    <property type="entry name" value="Shikimate_DH-bd_N"/>
</dbReference>
<dbReference type="EMBL" id="LR586016">
    <property type="protein sequence ID" value="VIP03450.1"/>
    <property type="molecule type" value="Genomic_DNA"/>
</dbReference>
<evidence type="ECO:0000256" key="1">
    <source>
        <dbReference type="ARBA" id="ARBA00004871"/>
    </source>
</evidence>
<feature type="binding site" evidence="8">
    <location>
        <position position="257"/>
    </location>
    <ligand>
        <name>shikimate</name>
        <dbReference type="ChEBI" id="CHEBI:36208"/>
    </ligand>
</feature>
<dbReference type="Gene3D" id="3.40.50.10860">
    <property type="entry name" value="Leucine Dehydrogenase, chain A, domain 1"/>
    <property type="match status" value="1"/>
</dbReference>
<comment type="similarity">
    <text evidence="8">Belongs to the shikimate dehydrogenase family.</text>
</comment>
<dbReference type="PANTHER" id="PTHR21089:SF1">
    <property type="entry name" value="BIFUNCTIONAL 3-DEHYDROQUINATE DEHYDRATASE_SHIKIMATE DEHYDROGENASE, CHLOROPLASTIC"/>
    <property type="match status" value="1"/>
</dbReference>
<dbReference type="GO" id="GO:0005829">
    <property type="term" value="C:cytosol"/>
    <property type="evidence" value="ECO:0007669"/>
    <property type="project" value="TreeGrafter"/>
</dbReference>
<keyword evidence="6 8" id="KW-0057">Aromatic amino acid biosynthesis</keyword>
<dbReference type="GO" id="GO:0009423">
    <property type="term" value="P:chorismate biosynthetic process"/>
    <property type="evidence" value="ECO:0007669"/>
    <property type="project" value="UniProtKB-UniRule"/>
</dbReference>
<dbReference type="InterPro" id="IPR041121">
    <property type="entry name" value="SDH_C"/>
</dbReference>
<comment type="subunit">
    <text evidence="8">Homodimer.</text>
</comment>
<dbReference type="InterPro" id="IPR006151">
    <property type="entry name" value="Shikm_DH/Glu-tRNA_Rdtase"/>
</dbReference>
<dbReference type="UniPathway" id="UPA00053">
    <property type="reaction ID" value="UER00087"/>
</dbReference>
<feature type="binding site" evidence="8">
    <location>
        <position position="94"/>
    </location>
    <ligand>
        <name>shikimate</name>
        <dbReference type="ChEBI" id="CHEBI:36208"/>
    </ligand>
</feature>
<feature type="binding site" evidence="8">
    <location>
        <position position="69"/>
    </location>
    <ligand>
        <name>shikimate</name>
        <dbReference type="ChEBI" id="CHEBI:36208"/>
    </ligand>
</feature>
<comment type="pathway">
    <text evidence="1 8">Metabolic intermediate biosynthesis; chorismate biosynthesis; chorismate from D-erythrose 4-phosphate and phosphoenolpyruvate: step 4/7.</text>
</comment>
<dbReference type="PANTHER" id="PTHR21089">
    <property type="entry name" value="SHIKIMATE DEHYDROGENASE"/>
    <property type="match status" value="1"/>
</dbReference>
<reference evidence="12" key="1">
    <citation type="submission" date="2019-04" db="EMBL/GenBank/DDBJ databases">
        <authorList>
            <consortium name="Science for Life Laboratories"/>
        </authorList>
    </citation>
    <scope>NUCLEOTIDE SEQUENCE</scope>
    <source>
        <strain evidence="12">MBLW1</strain>
    </source>
</reference>
<dbReference type="CDD" id="cd01065">
    <property type="entry name" value="NAD_bind_Shikimate_DH"/>
    <property type="match status" value="1"/>
</dbReference>
<feature type="binding site" evidence="8">
    <location>
        <position position="109"/>
    </location>
    <ligand>
        <name>shikimate</name>
        <dbReference type="ChEBI" id="CHEBI:36208"/>
    </ligand>
</feature>